<sequence length="264" mass="29218">MRHSSPLSRQKPHGILLSPGSLGTRRSVANTASCRWGCFRLEPLLPNLDRDRIGSRQRIHAPYPYHVSLSLSGSRASQCLRDLSFLFAIYKLFGSGKAPGFHNRPTEYLCPSKLIRVFRVWRESSARRLSVVHETPRAGEMALCAEAPSQHCLLAEGTSQRGFSKEESGTGVECAASMRRHKQARAPPEGGGSCRPPPTEPTIQILCDGLRYSVDILWRLDSPPLPDNMEVALSRLRALKRRLNHVTEKEQGYAGVICASLHGG</sequence>
<protein>
    <submittedName>
        <fullName evidence="2">Uncharacterized protein</fullName>
    </submittedName>
</protein>
<comment type="caution">
    <text evidence="2">The sequence shown here is derived from an EMBL/GenBank/DDBJ whole genome shotgun (WGS) entry which is preliminary data.</text>
</comment>
<evidence type="ECO:0000313" key="2">
    <source>
        <dbReference type="EMBL" id="KRY47822.1"/>
    </source>
</evidence>
<evidence type="ECO:0000256" key="1">
    <source>
        <dbReference type="SAM" id="MobiDB-lite"/>
    </source>
</evidence>
<dbReference type="AlphaFoldDB" id="A0A0V1CFN1"/>
<reference evidence="2 3" key="1">
    <citation type="submission" date="2015-01" db="EMBL/GenBank/DDBJ databases">
        <title>Evolution of Trichinella species and genotypes.</title>
        <authorList>
            <person name="Korhonen P.K."/>
            <person name="Edoardo P."/>
            <person name="Giuseppe L.R."/>
            <person name="Gasser R.B."/>
        </authorList>
    </citation>
    <scope>NUCLEOTIDE SEQUENCE [LARGE SCALE GENOMIC DNA]</scope>
    <source>
        <strain evidence="2">ISS120</strain>
    </source>
</reference>
<name>A0A0V1CFN1_TRIBR</name>
<accession>A0A0V1CFN1</accession>
<keyword evidence="3" id="KW-1185">Reference proteome</keyword>
<organism evidence="2 3">
    <name type="scientific">Trichinella britovi</name>
    <name type="common">Parasitic roundworm</name>
    <dbReference type="NCBI Taxonomy" id="45882"/>
    <lineage>
        <taxon>Eukaryota</taxon>
        <taxon>Metazoa</taxon>
        <taxon>Ecdysozoa</taxon>
        <taxon>Nematoda</taxon>
        <taxon>Enoplea</taxon>
        <taxon>Dorylaimia</taxon>
        <taxon>Trichinellida</taxon>
        <taxon>Trichinellidae</taxon>
        <taxon>Trichinella</taxon>
    </lineage>
</organism>
<dbReference type="Proteomes" id="UP000054653">
    <property type="component" value="Unassembled WGS sequence"/>
</dbReference>
<evidence type="ECO:0000313" key="3">
    <source>
        <dbReference type="Proteomes" id="UP000054653"/>
    </source>
</evidence>
<dbReference type="EMBL" id="JYDI01000228">
    <property type="protein sequence ID" value="KRY47822.1"/>
    <property type="molecule type" value="Genomic_DNA"/>
</dbReference>
<gene>
    <name evidence="2" type="ORF">T03_17028</name>
</gene>
<proteinExistence type="predicted"/>
<feature type="region of interest" description="Disordered" evidence="1">
    <location>
        <begin position="1"/>
        <end position="20"/>
    </location>
</feature>